<dbReference type="Proteomes" id="UP000078113">
    <property type="component" value="Unassembled WGS sequence"/>
</dbReference>
<keyword evidence="3" id="KW-0689">Ribosomal protein</keyword>
<evidence type="ECO:0000256" key="3">
    <source>
        <dbReference type="ARBA" id="ARBA00022980"/>
    </source>
</evidence>
<dbReference type="PANTHER" id="PTHR28595:SF1">
    <property type="entry name" value="LARGE RIBOSOMAL SUBUNIT PROTEIN ML54"/>
    <property type="match status" value="1"/>
</dbReference>
<sequence>MTLGRSASATAAHLAASASSAGSSASASCSYAARRLRPSSSLTASSSSSLSSRALFQRNTAAFHTSAASLAKAVKGAAKGPAKSDDGSKASAGVKLVESSDPNVSACPPGTVLSGLGIFKDKAEPVALPDEEYPAWLWSLVETSSTSSSGGLSITGGGNMTKGELRVAQKKAMKELRAKAESAKRAATRAAIAAAAKGARQGGAERAAVAAASATLGEEVTIESAPQTYDPAVALAQAQQAAARDEARQRAELRKANKAKIKSNNFLSAA</sequence>
<comment type="similarity">
    <text evidence="6">Belongs to the mitochondrion-specific ribosomal protein mL54 family.</text>
</comment>
<keyword evidence="2" id="KW-0809">Transit peptide</keyword>
<reference evidence="9" key="1">
    <citation type="submission" date="2016-04" db="EMBL/GenBank/DDBJ databases">
        <authorList>
            <person name="Nguyen H.D."/>
            <person name="Samba Siva P."/>
            <person name="Cullis J."/>
            <person name="Levesque C.A."/>
            <person name="Hambleton S."/>
        </authorList>
    </citation>
    <scope>NUCLEOTIDE SEQUENCE</scope>
    <source>
        <strain evidence="9">DAOMC 236422</strain>
    </source>
</reference>
<protein>
    <recommendedName>
        <fullName evidence="7">Large ribosomal subunit protein mL54</fullName>
    </recommendedName>
</protein>
<keyword evidence="8" id="KW-0175">Coiled coil</keyword>
<evidence type="ECO:0000256" key="8">
    <source>
        <dbReference type="SAM" id="Coils"/>
    </source>
</evidence>
<dbReference type="GO" id="GO:0005762">
    <property type="term" value="C:mitochondrial large ribosomal subunit"/>
    <property type="evidence" value="ECO:0007669"/>
    <property type="project" value="TreeGrafter"/>
</dbReference>
<evidence type="ECO:0000256" key="6">
    <source>
        <dbReference type="ARBA" id="ARBA00033752"/>
    </source>
</evidence>
<evidence type="ECO:0000256" key="7">
    <source>
        <dbReference type="ARBA" id="ARBA00035179"/>
    </source>
</evidence>
<evidence type="ECO:0000256" key="2">
    <source>
        <dbReference type="ARBA" id="ARBA00022946"/>
    </source>
</evidence>
<comment type="subcellular location">
    <subcellularLocation>
        <location evidence="1">Mitochondrion</location>
    </subcellularLocation>
</comment>
<evidence type="ECO:0000313" key="10">
    <source>
        <dbReference type="Proteomes" id="UP000078113"/>
    </source>
</evidence>
<dbReference type="EMBL" id="LWDG02000004">
    <property type="protein sequence ID" value="KAE8272072.1"/>
    <property type="molecule type" value="Genomic_DNA"/>
</dbReference>
<keyword evidence="4" id="KW-0496">Mitochondrion</keyword>
<dbReference type="Pfam" id="PF08561">
    <property type="entry name" value="Ribosomal_L37"/>
    <property type="match status" value="1"/>
</dbReference>
<keyword evidence="10" id="KW-1185">Reference proteome</keyword>
<dbReference type="PANTHER" id="PTHR28595">
    <property type="entry name" value="39S RIBOSOMAL PROTEIN L54, MITOCHONDRIAL"/>
    <property type="match status" value="1"/>
</dbReference>
<name>A0A8X7NFP2_9BASI</name>
<evidence type="ECO:0000256" key="4">
    <source>
        <dbReference type="ARBA" id="ARBA00023128"/>
    </source>
</evidence>
<evidence type="ECO:0000313" key="9">
    <source>
        <dbReference type="EMBL" id="KAE8272072.1"/>
    </source>
</evidence>
<dbReference type="AlphaFoldDB" id="A0A8X7NFP2"/>
<feature type="coiled-coil region" evidence="8">
    <location>
        <begin position="166"/>
        <end position="193"/>
    </location>
</feature>
<gene>
    <name evidence="9" type="ORF">A4X09_0g238</name>
</gene>
<keyword evidence="5" id="KW-0687">Ribonucleoprotein</keyword>
<reference evidence="9" key="2">
    <citation type="journal article" date="2019" name="IMA Fungus">
        <title>Genome sequencing and comparison of five Tilletia species to identify candidate genes for the detection of regulated species infecting wheat.</title>
        <authorList>
            <person name="Nguyen H.D.T."/>
            <person name="Sultana T."/>
            <person name="Kesanakurti P."/>
            <person name="Hambleton S."/>
        </authorList>
    </citation>
    <scope>NUCLEOTIDE SEQUENCE</scope>
    <source>
        <strain evidence="9">DAOMC 236422</strain>
    </source>
</reference>
<proteinExistence type="inferred from homology"/>
<organism evidence="9 10">
    <name type="scientific">Tilletia walkeri</name>
    <dbReference type="NCBI Taxonomy" id="117179"/>
    <lineage>
        <taxon>Eukaryota</taxon>
        <taxon>Fungi</taxon>
        <taxon>Dikarya</taxon>
        <taxon>Basidiomycota</taxon>
        <taxon>Ustilaginomycotina</taxon>
        <taxon>Exobasidiomycetes</taxon>
        <taxon>Tilletiales</taxon>
        <taxon>Tilletiaceae</taxon>
        <taxon>Tilletia</taxon>
    </lineage>
</organism>
<evidence type="ECO:0000256" key="1">
    <source>
        <dbReference type="ARBA" id="ARBA00004173"/>
    </source>
</evidence>
<dbReference type="GO" id="GO:0003735">
    <property type="term" value="F:structural constituent of ribosome"/>
    <property type="evidence" value="ECO:0007669"/>
    <property type="project" value="TreeGrafter"/>
</dbReference>
<dbReference type="InterPro" id="IPR013870">
    <property type="entry name" value="Ribosomal_mL54"/>
</dbReference>
<accession>A0A8X7NFP2</accession>
<comment type="caution">
    <text evidence="9">The sequence shown here is derived from an EMBL/GenBank/DDBJ whole genome shotgun (WGS) entry which is preliminary data.</text>
</comment>
<evidence type="ECO:0000256" key="5">
    <source>
        <dbReference type="ARBA" id="ARBA00023274"/>
    </source>
</evidence>
<dbReference type="PROSITE" id="PS51257">
    <property type="entry name" value="PROKAR_LIPOPROTEIN"/>
    <property type="match status" value="1"/>
</dbReference>